<dbReference type="OrthoDB" id="5387471at2"/>
<dbReference type="EMBL" id="BEXT01000001">
    <property type="protein sequence ID" value="GBC59084.1"/>
    <property type="molecule type" value="Genomic_DNA"/>
</dbReference>
<dbReference type="NCBIfam" id="NF038144">
    <property type="entry name" value="PxxKW"/>
    <property type="match status" value="1"/>
</dbReference>
<dbReference type="Pfam" id="PF20657">
    <property type="entry name" value="DUF6811"/>
    <property type="match status" value="1"/>
</dbReference>
<keyword evidence="2" id="KW-1185">Reference proteome</keyword>
<dbReference type="Proteomes" id="UP000288096">
    <property type="component" value="Unassembled WGS sequence"/>
</dbReference>
<gene>
    <name evidence="1" type="ORF">DENIS_0014</name>
</gene>
<protein>
    <submittedName>
        <fullName evidence="1">Uncharacterized protein</fullName>
    </submittedName>
</protein>
<proteinExistence type="predicted"/>
<reference evidence="2" key="1">
    <citation type="submission" date="2017-11" db="EMBL/GenBank/DDBJ databases">
        <authorList>
            <person name="Watanabe M."/>
            <person name="Kojima H."/>
        </authorList>
    </citation>
    <scope>NUCLEOTIDE SEQUENCE [LARGE SCALE GENOMIC DNA]</scope>
    <source>
        <strain evidence="2">Tokyo 01</strain>
    </source>
</reference>
<dbReference type="AlphaFoldDB" id="A0A401FQ17"/>
<accession>A0A401FQ17</accession>
<dbReference type="InterPro" id="IPR047766">
    <property type="entry name" value="PxxKW_fam"/>
</dbReference>
<evidence type="ECO:0000313" key="2">
    <source>
        <dbReference type="Proteomes" id="UP000288096"/>
    </source>
</evidence>
<sequence length="92" mass="9850">MICTTVRNGIDCTFMTKKGCSYNGGSCHEIVEQCKGCNRIIEFDSVSYCGAAPEPALKWKNGICNLATHVKAAAATTQTKINPLKASKRGGH</sequence>
<name>A0A401FQ17_9BACT</name>
<evidence type="ECO:0000313" key="1">
    <source>
        <dbReference type="EMBL" id="GBC59084.1"/>
    </source>
</evidence>
<organism evidence="1 2">
    <name type="scientific">Desulfonema ishimotonii</name>
    <dbReference type="NCBI Taxonomy" id="45657"/>
    <lineage>
        <taxon>Bacteria</taxon>
        <taxon>Pseudomonadati</taxon>
        <taxon>Thermodesulfobacteriota</taxon>
        <taxon>Desulfobacteria</taxon>
        <taxon>Desulfobacterales</taxon>
        <taxon>Desulfococcaceae</taxon>
        <taxon>Desulfonema</taxon>
    </lineage>
</organism>
<reference evidence="2" key="2">
    <citation type="submission" date="2019-01" db="EMBL/GenBank/DDBJ databases">
        <title>Genome sequence of Desulfonema ishimotonii strain Tokyo 01.</title>
        <authorList>
            <person name="Fukui M."/>
        </authorList>
    </citation>
    <scope>NUCLEOTIDE SEQUENCE [LARGE SCALE GENOMIC DNA]</scope>
    <source>
        <strain evidence="2">Tokyo 01</strain>
    </source>
</reference>
<dbReference type="RefSeq" id="WP_124326628.1">
    <property type="nucleotide sequence ID" value="NZ_BEXT01000001.1"/>
</dbReference>
<comment type="caution">
    <text evidence="1">The sequence shown here is derived from an EMBL/GenBank/DDBJ whole genome shotgun (WGS) entry which is preliminary data.</text>
</comment>